<accession>A0A810QD85</accession>
<dbReference type="EMBL" id="AP023420">
    <property type="protein sequence ID" value="BCK84535.1"/>
    <property type="molecule type" value="Genomic_DNA"/>
</dbReference>
<dbReference type="KEGG" id="pfaa:MM59RIKEN_18540"/>
<evidence type="ECO:0000313" key="1">
    <source>
        <dbReference type="EMBL" id="BCK84535.1"/>
    </source>
</evidence>
<dbReference type="RefSeq" id="WP_213543197.1">
    <property type="nucleotide sequence ID" value="NZ_AP023420.1"/>
</dbReference>
<protein>
    <submittedName>
        <fullName evidence="1">Uncharacterized protein</fullName>
    </submittedName>
</protein>
<dbReference type="Proteomes" id="UP000679848">
    <property type="component" value="Chromosome"/>
</dbReference>
<organism evidence="1 2">
    <name type="scientific">Pusillibacter faecalis</name>
    <dbReference type="NCBI Taxonomy" id="2714358"/>
    <lineage>
        <taxon>Bacteria</taxon>
        <taxon>Bacillati</taxon>
        <taxon>Bacillota</taxon>
        <taxon>Clostridia</taxon>
        <taxon>Eubacteriales</taxon>
        <taxon>Oscillospiraceae</taxon>
        <taxon>Pusillibacter</taxon>
    </lineage>
</organism>
<proteinExistence type="predicted"/>
<gene>
    <name evidence="1" type="ORF">MM59RIKEN_18540</name>
</gene>
<reference evidence="1" key="1">
    <citation type="submission" date="2020-09" db="EMBL/GenBank/DDBJ databases">
        <title>New species isolated from human feces.</title>
        <authorList>
            <person name="Kitahara M."/>
            <person name="Shigeno Y."/>
            <person name="Shime M."/>
            <person name="Matsumoto Y."/>
            <person name="Nakamura S."/>
            <person name="Motooka D."/>
            <person name="Fukuoka S."/>
            <person name="Nishikawa H."/>
            <person name="Benno Y."/>
        </authorList>
    </citation>
    <scope>NUCLEOTIDE SEQUENCE</scope>
    <source>
        <strain evidence="1">MM59</strain>
    </source>
</reference>
<name>A0A810QD85_9FIRM</name>
<sequence>MKWKKDEPQNRKIETLADKIRGVAYESIENLWNAFLDLAWTWCGPWRKTHGSW</sequence>
<dbReference type="AlphaFoldDB" id="A0A810QD85"/>
<keyword evidence="2" id="KW-1185">Reference proteome</keyword>
<evidence type="ECO:0000313" key="2">
    <source>
        <dbReference type="Proteomes" id="UP000679848"/>
    </source>
</evidence>